<dbReference type="InterPro" id="IPR011006">
    <property type="entry name" value="CheY-like_superfamily"/>
</dbReference>
<comment type="catalytic activity">
    <reaction evidence="1">
        <text>ATP + protein L-histidine = ADP + protein N-phospho-L-histidine.</text>
        <dbReference type="EC" id="2.7.13.3"/>
    </reaction>
</comment>
<evidence type="ECO:0000256" key="11">
    <source>
        <dbReference type="ARBA" id="ARBA00023136"/>
    </source>
</evidence>
<dbReference type="SUPFAM" id="SSF47226">
    <property type="entry name" value="Histidine-containing phosphotransfer domain, HPT domain"/>
    <property type="match status" value="1"/>
</dbReference>
<dbReference type="CDD" id="cd00130">
    <property type="entry name" value="PAS"/>
    <property type="match status" value="2"/>
</dbReference>
<dbReference type="Pfam" id="PF00989">
    <property type="entry name" value="PAS"/>
    <property type="match status" value="1"/>
</dbReference>
<dbReference type="CDD" id="cd16922">
    <property type="entry name" value="HATPase_EvgS-ArcB-TorS-like"/>
    <property type="match status" value="1"/>
</dbReference>
<evidence type="ECO:0000256" key="9">
    <source>
        <dbReference type="ARBA" id="ARBA00022989"/>
    </source>
</evidence>
<dbReference type="PROSITE" id="PS50924">
    <property type="entry name" value="MHYT"/>
    <property type="match status" value="1"/>
</dbReference>
<feature type="transmembrane region" description="Helical" evidence="13">
    <location>
        <begin position="188"/>
        <end position="208"/>
    </location>
</feature>
<evidence type="ECO:0000259" key="17">
    <source>
        <dbReference type="PROSITE" id="PS50113"/>
    </source>
</evidence>
<dbReference type="PROSITE" id="PS50113">
    <property type="entry name" value="PAC"/>
    <property type="match status" value="2"/>
</dbReference>
<dbReference type="PROSITE" id="PS50112">
    <property type="entry name" value="PAS"/>
    <property type="match status" value="2"/>
</dbReference>
<dbReference type="PRINTS" id="PR00344">
    <property type="entry name" value="BCTRLSENSOR"/>
</dbReference>
<evidence type="ECO:0000256" key="10">
    <source>
        <dbReference type="ARBA" id="ARBA00023012"/>
    </source>
</evidence>
<dbReference type="InterPro" id="IPR036641">
    <property type="entry name" value="HPT_dom_sf"/>
</dbReference>
<evidence type="ECO:0000259" key="16">
    <source>
        <dbReference type="PROSITE" id="PS50112"/>
    </source>
</evidence>
<dbReference type="EC" id="2.7.13.3" evidence="3"/>
<evidence type="ECO:0000256" key="13">
    <source>
        <dbReference type="PROSITE-ProRule" id="PRU00244"/>
    </source>
</evidence>
<dbReference type="InterPro" id="IPR005467">
    <property type="entry name" value="His_kinase_dom"/>
</dbReference>
<evidence type="ECO:0000256" key="12">
    <source>
        <dbReference type="PROSITE-ProRule" id="PRU00169"/>
    </source>
</evidence>
<dbReference type="NCBIfam" id="TIGR00229">
    <property type="entry name" value="sensory_box"/>
    <property type="match status" value="2"/>
</dbReference>
<dbReference type="InterPro" id="IPR000014">
    <property type="entry name" value="PAS"/>
</dbReference>
<dbReference type="SMART" id="SM00388">
    <property type="entry name" value="HisKA"/>
    <property type="match status" value="1"/>
</dbReference>
<dbReference type="SMART" id="SM00091">
    <property type="entry name" value="PAS"/>
    <property type="match status" value="2"/>
</dbReference>
<feature type="transmembrane region" description="Helical" evidence="13">
    <location>
        <begin position="235"/>
        <end position="257"/>
    </location>
</feature>
<feature type="domain" description="MHYT" evidence="18">
    <location>
        <begin position="20"/>
        <end position="217"/>
    </location>
</feature>
<dbReference type="PANTHER" id="PTHR45339:SF1">
    <property type="entry name" value="HYBRID SIGNAL TRANSDUCTION HISTIDINE KINASE J"/>
    <property type="match status" value="1"/>
</dbReference>
<dbReference type="SUPFAM" id="SSF55874">
    <property type="entry name" value="ATPase domain of HSP90 chaperone/DNA topoisomerase II/histidine kinase"/>
    <property type="match status" value="1"/>
</dbReference>
<feature type="domain" description="Histidine kinase" evidence="14">
    <location>
        <begin position="545"/>
        <end position="761"/>
    </location>
</feature>
<dbReference type="InterPro" id="IPR003594">
    <property type="entry name" value="HATPase_dom"/>
</dbReference>
<feature type="transmembrane region" description="Helical" evidence="13">
    <location>
        <begin position="123"/>
        <end position="140"/>
    </location>
</feature>
<evidence type="ECO:0000256" key="7">
    <source>
        <dbReference type="ARBA" id="ARBA00022741"/>
    </source>
</evidence>
<evidence type="ECO:0000256" key="6">
    <source>
        <dbReference type="ARBA" id="ARBA00022692"/>
    </source>
</evidence>
<evidence type="ECO:0000259" key="18">
    <source>
        <dbReference type="PROSITE" id="PS50924"/>
    </source>
</evidence>
<comment type="caution">
    <text evidence="19">The sequence shown here is derived from an EMBL/GenBank/DDBJ whole genome shotgun (WGS) entry which is preliminary data.</text>
</comment>
<feature type="transmembrane region" description="Helical" evidence="13">
    <location>
        <begin position="155"/>
        <end position="176"/>
    </location>
</feature>
<dbReference type="PROSITE" id="PS50109">
    <property type="entry name" value="HIS_KIN"/>
    <property type="match status" value="1"/>
</dbReference>
<keyword evidence="6 13" id="KW-0812">Transmembrane</keyword>
<keyword evidence="20" id="KW-1185">Reference proteome</keyword>
<comment type="subcellular location">
    <subcellularLocation>
        <location evidence="2">Cell membrane</location>
        <topology evidence="2">Multi-pass membrane protein</topology>
    </subcellularLocation>
</comment>
<dbReference type="PROSITE" id="PS50110">
    <property type="entry name" value="RESPONSE_REGULATORY"/>
    <property type="match status" value="1"/>
</dbReference>
<feature type="transmembrane region" description="Helical" evidence="13">
    <location>
        <begin position="89"/>
        <end position="111"/>
    </location>
</feature>
<feature type="domain" description="PAC" evidence="17">
    <location>
        <begin position="476"/>
        <end position="527"/>
    </location>
</feature>
<dbReference type="Gene3D" id="3.30.450.20">
    <property type="entry name" value="PAS domain"/>
    <property type="match status" value="2"/>
</dbReference>
<protein>
    <recommendedName>
        <fullName evidence="3">histidine kinase</fullName>
        <ecNumber evidence="3">2.7.13.3</ecNumber>
    </recommendedName>
</protein>
<dbReference type="CDD" id="cd17546">
    <property type="entry name" value="REC_hyHK_CKI1_RcsC-like"/>
    <property type="match status" value="1"/>
</dbReference>
<keyword evidence="10" id="KW-0902">Two-component regulatory system</keyword>
<proteinExistence type="predicted"/>
<dbReference type="InterPro" id="IPR004358">
    <property type="entry name" value="Sig_transdc_His_kin-like_C"/>
</dbReference>
<dbReference type="SMART" id="SM00387">
    <property type="entry name" value="HATPase_c"/>
    <property type="match status" value="1"/>
</dbReference>
<evidence type="ECO:0000256" key="4">
    <source>
        <dbReference type="ARBA" id="ARBA00022475"/>
    </source>
</evidence>
<feature type="transmembrane region" description="Helical" evidence="13">
    <location>
        <begin position="63"/>
        <end position="83"/>
    </location>
</feature>
<dbReference type="InterPro" id="IPR001610">
    <property type="entry name" value="PAC"/>
</dbReference>
<keyword evidence="9 13" id="KW-1133">Transmembrane helix</keyword>
<dbReference type="PANTHER" id="PTHR45339">
    <property type="entry name" value="HYBRID SIGNAL TRANSDUCTION HISTIDINE KINASE J"/>
    <property type="match status" value="1"/>
</dbReference>
<feature type="domain" description="PAS" evidence="16">
    <location>
        <begin position="269"/>
        <end position="323"/>
    </location>
</feature>
<dbReference type="InterPro" id="IPR003661">
    <property type="entry name" value="HisK_dim/P_dom"/>
</dbReference>
<dbReference type="InterPro" id="IPR013767">
    <property type="entry name" value="PAS_fold"/>
</dbReference>
<dbReference type="InterPro" id="IPR036097">
    <property type="entry name" value="HisK_dim/P_sf"/>
</dbReference>
<evidence type="ECO:0000256" key="3">
    <source>
        <dbReference type="ARBA" id="ARBA00012438"/>
    </source>
</evidence>
<evidence type="ECO:0000259" key="15">
    <source>
        <dbReference type="PROSITE" id="PS50110"/>
    </source>
</evidence>
<dbReference type="InterPro" id="IPR000700">
    <property type="entry name" value="PAS-assoc_C"/>
</dbReference>
<dbReference type="Pfam" id="PF00072">
    <property type="entry name" value="Response_reg"/>
    <property type="match status" value="1"/>
</dbReference>
<dbReference type="EMBL" id="JBCGCU010000002">
    <property type="protein sequence ID" value="MEM0514333.1"/>
    <property type="molecule type" value="Genomic_DNA"/>
</dbReference>
<evidence type="ECO:0000259" key="14">
    <source>
        <dbReference type="PROSITE" id="PS50109"/>
    </source>
</evidence>
<keyword evidence="11 13" id="KW-0472">Membrane</keyword>
<evidence type="ECO:0000256" key="5">
    <source>
        <dbReference type="ARBA" id="ARBA00022553"/>
    </source>
</evidence>
<feature type="modified residue" description="4-aspartylphosphate" evidence="12">
    <location>
        <position position="836"/>
    </location>
</feature>
<feature type="domain" description="PAC" evidence="17">
    <location>
        <begin position="346"/>
        <end position="397"/>
    </location>
</feature>
<dbReference type="Pfam" id="PF08447">
    <property type="entry name" value="PAS_3"/>
    <property type="match status" value="1"/>
</dbReference>
<accession>A0ABU9MTN9</accession>
<feature type="transmembrane region" description="Helical" evidence="13">
    <location>
        <begin position="20"/>
        <end position="42"/>
    </location>
</feature>
<dbReference type="Pfam" id="PF02518">
    <property type="entry name" value="HATPase_c"/>
    <property type="match status" value="1"/>
</dbReference>
<evidence type="ECO:0000256" key="8">
    <source>
        <dbReference type="ARBA" id="ARBA00022840"/>
    </source>
</evidence>
<evidence type="ECO:0000313" key="19">
    <source>
        <dbReference type="EMBL" id="MEM0514333.1"/>
    </source>
</evidence>
<name>A0ABU9MTN9_9GAMM</name>
<gene>
    <name evidence="19" type="ORF">WCN91_02575</name>
</gene>
<evidence type="ECO:0000256" key="1">
    <source>
        <dbReference type="ARBA" id="ARBA00000085"/>
    </source>
</evidence>
<dbReference type="InterPro" id="IPR036890">
    <property type="entry name" value="HATPase_C_sf"/>
</dbReference>
<dbReference type="Gene3D" id="3.30.565.10">
    <property type="entry name" value="Histidine kinase-like ATPase, C-terminal domain"/>
    <property type="match status" value="1"/>
</dbReference>
<evidence type="ECO:0000256" key="2">
    <source>
        <dbReference type="ARBA" id="ARBA00004651"/>
    </source>
</evidence>
<dbReference type="SMART" id="SM00448">
    <property type="entry name" value="REC"/>
    <property type="match status" value="1"/>
</dbReference>
<feature type="domain" description="PAS" evidence="16">
    <location>
        <begin position="398"/>
        <end position="472"/>
    </location>
</feature>
<dbReference type="InterPro" id="IPR035965">
    <property type="entry name" value="PAS-like_dom_sf"/>
</dbReference>
<dbReference type="SUPFAM" id="SSF55785">
    <property type="entry name" value="PYP-like sensor domain (PAS domain)"/>
    <property type="match status" value="2"/>
</dbReference>
<keyword evidence="8" id="KW-0067">ATP-binding</keyword>
<dbReference type="Gene3D" id="1.10.287.130">
    <property type="match status" value="1"/>
</dbReference>
<keyword evidence="4" id="KW-1003">Cell membrane</keyword>
<dbReference type="InterPro" id="IPR001789">
    <property type="entry name" value="Sig_transdc_resp-reg_receiver"/>
</dbReference>
<dbReference type="Gene3D" id="3.40.50.2300">
    <property type="match status" value="1"/>
</dbReference>
<dbReference type="InterPro" id="IPR005330">
    <property type="entry name" value="MHYT_dom"/>
</dbReference>
<organism evidence="19 20">
    <name type="scientific">Pseudoalteromonas qingdaonensis</name>
    <dbReference type="NCBI Taxonomy" id="3131913"/>
    <lineage>
        <taxon>Bacteria</taxon>
        <taxon>Pseudomonadati</taxon>
        <taxon>Pseudomonadota</taxon>
        <taxon>Gammaproteobacteria</taxon>
        <taxon>Alteromonadales</taxon>
        <taxon>Pseudoalteromonadaceae</taxon>
        <taxon>Pseudoalteromonas</taxon>
    </lineage>
</organism>
<dbReference type="CDD" id="cd00082">
    <property type="entry name" value="HisKA"/>
    <property type="match status" value="1"/>
</dbReference>
<keyword evidence="5 12" id="KW-0597">Phosphoprotein</keyword>
<dbReference type="SUPFAM" id="SSF47384">
    <property type="entry name" value="Homodimeric domain of signal transducing histidine kinase"/>
    <property type="match status" value="1"/>
</dbReference>
<dbReference type="Pfam" id="PF03707">
    <property type="entry name" value="MHYT"/>
    <property type="match status" value="3"/>
</dbReference>
<dbReference type="Pfam" id="PF00512">
    <property type="entry name" value="HisKA"/>
    <property type="match status" value="1"/>
</dbReference>
<reference evidence="19 20" key="1">
    <citation type="submission" date="2024-03" db="EMBL/GenBank/DDBJ databases">
        <title>Pseudoalteromonas qingdaonensis sp. nov., isolated from the intestines of marine benthic organisms.</title>
        <authorList>
            <person name="Lin X."/>
            <person name="Fang S."/>
            <person name="Hu X."/>
        </authorList>
    </citation>
    <scope>NUCLEOTIDE SEQUENCE [LARGE SCALE GENOMIC DNA]</scope>
    <source>
        <strain evidence="19 20">YIC-827</strain>
    </source>
</reference>
<sequence>MLSQFFAIDPASEFLVNGSYNYGLVALSVIIAIFSSFFALQLRSFADSNRNTASYKYALVSSSAAFSGGVWSMHFIGMLAFSLCVEVDYNLTMTALSFLPVFGATIVAFHLIRGFKVDTKTQFISALLLGAGIGLMHYSGMEAMRLGPKLAYDPLWFALSILVAVSLAWIALAIHMKLRKPNATTAQGVWACFIGAIVMGLAVSGMHYTGMHAARFISQTPYYTEQANLDHVVDLALAIAIVSVLLVSVIGLLHSLLRFRILLKKQKISQSRLEAVLNTAVDGIVTITDKGKVLSFNAGAERILGYSSDEVVGNNVKMLMPDDIAVQHDYFLSRYKDTRQRNIIGYGREVTAQHKDGHTLPIHLGVGEVALPDKKVMFVGFITDLSEHKKMQQQLAAQEHHYRTLINNMPGVAFRCRLDKYWSMVYISPIVESLTGYTDEEFVSGSIHFSDLIDPEFEESLREKIYNAIAINQSDYSFEYRIKTKSGMQKWILDKGTFEPDDENEMCIAGVLVDISERKSMEHELVAAKDKAEAAAETKQAFLANMSHEIRTPMNSIIGFSEVLLDSPLSKNQRHQLTNVLQSARSLLHLLNDILDSAKLEQGKVSIERIPFDLLVLCDSVVSSFYHQAQKKGLTLDMQLDDSLRTYYVGDPQRIRQVLVNLLGNALKFTEQGRVTLKVIVAGNDVRFVIEDTGIGIAPERVNAIFMPFEQADDSTTRRFGGTGLGTTICRQLVNLMGGDIDVQSTLGVGSEFSFNLPLLPASDEQISELQQEHASSKSLPTMPTLNILIADDVAQNRELLELRLGNLGHKTQTAVNGEEAVIKATSEHFDVVLMDIHMPICDGLEATRQLRQHESATNIQPTVVIALTASVLQSDREAARKAGMNSFATKPVVVEDLMCDIARLLNIQVDVANESVVQHTTHTGNISVNEEKGINLWGTLELYIHQLQQFFVSKAADIKVLGKLNELDEEQLMLVHTLKGLAGNLCLPNLSAQLNDIERQGMVTDEHRFALFSCLDEIDGYLQHHPLTNITSAQTSVENVSVLKQLLPHIQELCDNFEYDSNSCEQLQEAAGQQFMGDVEQIIELINEFEFDKAKQHIATLMPQLESFEDD</sequence>
<keyword evidence="7" id="KW-0547">Nucleotide-binding</keyword>
<evidence type="ECO:0000313" key="20">
    <source>
        <dbReference type="Proteomes" id="UP001447008"/>
    </source>
</evidence>
<dbReference type="SUPFAM" id="SSF52172">
    <property type="entry name" value="CheY-like"/>
    <property type="match status" value="1"/>
</dbReference>
<feature type="domain" description="Response regulatory" evidence="15">
    <location>
        <begin position="787"/>
        <end position="906"/>
    </location>
</feature>
<dbReference type="InterPro" id="IPR013655">
    <property type="entry name" value="PAS_fold_3"/>
</dbReference>
<dbReference type="RefSeq" id="WP_342675991.1">
    <property type="nucleotide sequence ID" value="NZ_JBCGCU010000002.1"/>
</dbReference>
<dbReference type="Proteomes" id="UP001447008">
    <property type="component" value="Unassembled WGS sequence"/>
</dbReference>
<dbReference type="SMART" id="SM00086">
    <property type="entry name" value="PAC"/>
    <property type="match status" value="2"/>
</dbReference>